<name>A0ABQ3IFI5_9GAMM</name>
<dbReference type="Pfam" id="PF00005">
    <property type="entry name" value="ABC_tran"/>
    <property type="match status" value="1"/>
</dbReference>
<evidence type="ECO:0000256" key="3">
    <source>
        <dbReference type="ARBA" id="ARBA00022741"/>
    </source>
</evidence>
<dbReference type="PROSITE" id="PS50929">
    <property type="entry name" value="ABC_TM1F"/>
    <property type="match status" value="1"/>
</dbReference>
<feature type="transmembrane region" description="Helical" evidence="7">
    <location>
        <begin position="175"/>
        <end position="197"/>
    </location>
</feature>
<dbReference type="InterPro" id="IPR036640">
    <property type="entry name" value="ABC1_TM_sf"/>
</dbReference>
<evidence type="ECO:0000256" key="4">
    <source>
        <dbReference type="ARBA" id="ARBA00022840"/>
    </source>
</evidence>
<feature type="domain" description="ABC transmembrane type-1" evidence="9">
    <location>
        <begin position="33"/>
        <end position="319"/>
    </location>
</feature>
<feature type="transmembrane region" description="Helical" evidence="7">
    <location>
        <begin position="260"/>
        <end position="280"/>
    </location>
</feature>
<evidence type="ECO:0000256" key="6">
    <source>
        <dbReference type="ARBA" id="ARBA00023136"/>
    </source>
</evidence>
<dbReference type="Gene3D" id="1.20.1560.10">
    <property type="entry name" value="ABC transporter type 1, transmembrane domain"/>
    <property type="match status" value="1"/>
</dbReference>
<dbReference type="InterPro" id="IPR027417">
    <property type="entry name" value="P-loop_NTPase"/>
</dbReference>
<dbReference type="SUPFAM" id="SSF90123">
    <property type="entry name" value="ABC transporter transmembrane region"/>
    <property type="match status" value="1"/>
</dbReference>
<dbReference type="InterPro" id="IPR003593">
    <property type="entry name" value="AAA+_ATPase"/>
</dbReference>
<keyword evidence="2 7" id="KW-0812">Transmembrane</keyword>
<keyword evidence="4 10" id="KW-0067">ATP-binding</keyword>
<dbReference type="GO" id="GO:0005524">
    <property type="term" value="F:ATP binding"/>
    <property type="evidence" value="ECO:0007669"/>
    <property type="project" value="UniProtKB-KW"/>
</dbReference>
<evidence type="ECO:0000259" key="8">
    <source>
        <dbReference type="PROSITE" id="PS50893"/>
    </source>
</evidence>
<dbReference type="PROSITE" id="PS00211">
    <property type="entry name" value="ABC_TRANSPORTER_1"/>
    <property type="match status" value="1"/>
</dbReference>
<accession>A0ABQ3IFI5</accession>
<feature type="transmembrane region" description="Helical" evidence="7">
    <location>
        <begin position="146"/>
        <end position="169"/>
    </location>
</feature>
<keyword evidence="11" id="KW-1185">Reference proteome</keyword>
<proteinExistence type="predicted"/>
<evidence type="ECO:0000313" key="10">
    <source>
        <dbReference type="EMBL" id="GHE77894.1"/>
    </source>
</evidence>
<dbReference type="InterPro" id="IPR014223">
    <property type="entry name" value="ABC_CydC/D"/>
</dbReference>
<dbReference type="InterPro" id="IPR011527">
    <property type="entry name" value="ABC1_TM_dom"/>
</dbReference>
<dbReference type="InterPro" id="IPR017871">
    <property type="entry name" value="ABC_transporter-like_CS"/>
</dbReference>
<evidence type="ECO:0000256" key="5">
    <source>
        <dbReference type="ARBA" id="ARBA00022989"/>
    </source>
</evidence>
<dbReference type="InterPro" id="IPR003439">
    <property type="entry name" value="ABC_transporter-like_ATP-bd"/>
</dbReference>
<dbReference type="InterPro" id="IPR039421">
    <property type="entry name" value="Type_1_exporter"/>
</dbReference>
<comment type="subcellular location">
    <subcellularLocation>
        <location evidence="1">Cell membrane</location>
        <topology evidence="1">Multi-pass membrane protein</topology>
    </subcellularLocation>
</comment>
<keyword evidence="5 7" id="KW-1133">Transmembrane helix</keyword>
<dbReference type="PANTHER" id="PTHR24221:SF653">
    <property type="entry name" value="TRANSPORT ATP-BINDING PROTEIN CYDC"/>
    <property type="match status" value="1"/>
</dbReference>
<organism evidence="10 11">
    <name type="scientific">Thalassotalea profundi</name>
    <dbReference type="NCBI Taxonomy" id="2036687"/>
    <lineage>
        <taxon>Bacteria</taxon>
        <taxon>Pseudomonadati</taxon>
        <taxon>Pseudomonadota</taxon>
        <taxon>Gammaproteobacteria</taxon>
        <taxon>Alteromonadales</taxon>
        <taxon>Colwelliaceae</taxon>
        <taxon>Thalassotalea</taxon>
    </lineage>
</organism>
<evidence type="ECO:0000259" key="9">
    <source>
        <dbReference type="PROSITE" id="PS50929"/>
    </source>
</evidence>
<feature type="transmembrane region" description="Helical" evidence="7">
    <location>
        <begin position="292"/>
        <end position="317"/>
    </location>
</feature>
<evidence type="ECO:0000256" key="7">
    <source>
        <dbReference type="SAM" id="Phobius"/>
    </source>
</evidence>
<reference evidence="11" key="1">
    <citation type="journal article" date="2019" name="Int. J. Syst. Evol. Microbiol.">
        <title>The Global Catalogue of Microorganisms (GCM) 10K type strain sequencing project: providing services to taxonomists for standard genome sequencing and annotation.</title>
        <authorList>
            <consortium name="The Broad Institute Genomics Platform"/>
            <consortium name="The Broad Institute Genome Sequencing Center for Infectious Disease"/>
            <person name="Wu L."/>
            <person name="Ma J."/>
        </authorList>
    </citation>
    <scope>NUCLEOTIDE SEQUENCE [LARGE SCALE GENOMIC DNA]</scope>
    <source>
        <strain evidence="11">CGMCC 1.15922</strain>
    </source>
</reference>
<evidence type="ECO:0000256" key="2">
    <source>
        <dbReference type="ARBA" id="ARBA00022692"/>
    </source>
</evidence>
<dbReference type="SUPFAM" id="SSF52540">
    <property type="entry name" value="P-loop containing nucleoside triphosphate hydrolases"/>
    <property type="match status" value="1"/>
</dbReference>
<dbReference type="RefSeq" id="WP_229816923.1">
    <property type="nucleotide sequence ID" value="NZ_BNAH01000001.1"/>
</dbReference>
<dbReference type="NCBIfam" id="TIGR02868">
    <property type="entry name" value="CydC"/>
    <property type="match status" value="1"/>
</dbReference>
<gene>
    <name evidence="10" type="primary">cydC</name>
    <name evidence="10" type="ORF">GCM10011501_01950</name>
</gene>
<evidence type="ECO:0000313" key="11">
    <source>
        <dbReference type="Proteomes" id="UP000626370"/>
    </source>
</evidence>
<feature type="domain" description="ABC transporter" evidence="8">
    <location>
        <begin position="349"/>
        <end position="592"/>
    </location>
</feature>
<dbReference type="Pfam" id="PF00664">
    <property type="entry name" value="ABC_membrane"/>
    <property type="match status" value="1"/>
</dbReference>
<dbReference type="Gene3D" id="3.40.50.300">
    <property type="entry name" value="P-loop containing nucleotide triphosphate hydrolases"/>
    <property type="match status" value="1"/>
</dbReference>
<dbReference type="EMBL" id="BNAH01000001">
    <property type="protein sequence ID" value="GHE77894.1"/>
    <property type="molecule type" value="Genomic_DNA"/>
</dbReference>
<protein>
    <submittedName>
        <fullName evidence="10">Cysteine/glutathione ABC transporter ATP-binding protein/permease CydC</fullName>
    </submittedName>
</protein>
<keyword evidence="3" id="KW-0547">Nucleotide-binding</keyword>
<dbReference type="PROSITE" id="PS50893">
    <property type="entry name" value="ABC_TRANSPORTER_2"/>
    <property type="match status" value="1"/>
</dbReference>
<keyword evidence="6 7" id="KW-0472">Membrane</keyword>
<dbReference type="PANTHER" id="PTHR24221">
    <property type="entry name" value="ATP-BINDING CASSETTE SUB-FAMILY B"/>
    <property type="match status" value="1"/>
</dbReference>
<evidence type="ECO:0000256" key="1">
    <source>
        <dbReference type="ARBA" id="ARBA00004651"/>
    </source>
</evidence>
<feature type="transmembrane region" description="Helical" evidence="7">
    <location>
        <begin position="29"/>
        <end position="49"/>
    </location>
</feature>
<comment type="caution">
    <text evidence="10">The sequence shown here is derived from an EMBL/GenBank/DDBJ whole genome shotgun (WGS) entry which is preliminary data.</text>
</comment>
<dbReference type="CDD" id="cd18585">
    <property type="entry name" value="ABC_6TM_CydC"/>
    <property type="match status" value="1"/>
</dbReference>
<feature type="transmembrane region" description="Helical" evidence="7">
    <location>
        <begin position="55"/>
        <end position="85"/>
    </location>
</feature>
<dbReference type="Proteomes" id="UP000626370">
    <property type="component" value="Unassembled WGS sequence"/>
</dbReference>
<sequence length="593" mass="65875">MNQALSKFINKHNHMKTFMRLLKVLKPQLPLMLLGALLSVITILANISLLAVSGWFITLMAIAGLTGASVNYFTPAAIIRFLAIVRTAGRYAERMLTHRATFNALASLRHYFYQQLEPLLPYYQMDLRSGDLLARLQQDIENLDNFYIRVLLPIIVTLLSVPIVCFVLAQFSLTIAWLLLVGLLIVALIFPVISYFLSLQLALNKSRLESQLTEALINGISAIKTLLVYQVGARYQRSIAGITKEYYAIRYRLVRINAGLSALTFMLIHLSALLCLLILLPSLSAGEIDSKSLVAVVLLALVSFETVMNMPLALQLLPQTLASASRLFAIIDKQKPTINGDLPVKQGDVCFNDLTFYYPEQKAPSLVDVTLSIKAGEKVAIIGASGAGKSTLVNLLMGFWPTGDVAQQGKGNISIADTELSLIEQSSLREKIALMSQQGHVFDATIEDNLRLAKNDVSLEEMQKVCQLVNLMDFIEELPQGFNTWLGSTGFGLSGGQIQRLQIAQLLLRSANVLILDEPTKGLDRINEQAIMENILTHVNHHKQSLLVITHKPLMLEKMDKIIVMEQGKIIAQGSHIELATNNIYYQKLLNYF</sequence>
<dbReference type="SMART" id="SM00382">
    <property type="entry name" value="AAA"/>
    <property type="match status" value="1"/>
</dbReference>